<dbReference type="Gene3D" id="3.40.50.1860">
    <property type="match status" value="2"/>
</dbReference>
<evidence type="ECO:0000313" key="1">
    <source>
        <dbReference type="EMBL" id="RWZ46598.1"/>
    </source>
</evidence>
<dbReference type="InterPro" id="IPR001920">
    <property type="entry name" value="Asp/Glu_race"/>
</dbReference>
<dbReference type="Pfam" id="PF01177">
    <property type="entry name" value="Asp_Glu_race"/>
    <property type="match status" value="1"/>
</dbReference>
<gene>
    <name evidence="1" type="ORF">ELQ90_14245</name>
</gene>
<evidence type="ECO:0000313" key="2">
    <source>
        <dbReference type="Proteomes" id="UP000288547"/>
    </source>
</evidence>
<name>A0A444PQD9_9MICO</name>
<comment type="caution">
    <text evidence="1">The sequence shown here is derived from an EMBL/GenBank/DDBJ whole genome shotgun (WGS) entry which is preliminary data.</text>
</comment>
<dbReference type="Proteomes" id="UP000288547">
    <property type="component" value="Unassembled WGS sequence"/>
</dbReference>
<dbReference type="EMBL" id="RZNB01000006">
    <property type="protein sequence ID" value="RWZ46598.1"/>
    <property type="molecule type" value="Genomic_DNA"/>
</dbReference>
<dbReference type="GO" id="GO:0047661">
    <property type="term" value="F:amino-acid racemase activity"/>
    <property type="evidence" value="ECO:0007669"/>
    <property type="project" value="InterPro"/>
</dbReference>
<dbReference type="RefSeq" id="WP_128495950.1">
    <property type="nucleotide sequence ID" value="NZ_RZNB01000006.1"/>
</dbReference>
<dbReference type="InterPro" id="IPR015942">
    <property type="entry name" value="Asp/Glu/hydantoin_racemase"/>
</dbReference>
<sequence>MRIGVIRVLTTDDPHLLDQHGTVIRATYGVETVSRSIPEQPRGVFSEETFALAAPKVADLAARMEREDGVEAIVLSCAAGPGLAAARDRVTVPVHGAGASAARAALGLGDRVGVLDLTKDTPLAVTEVLGDRLVAAVVPDGVSETRHLLTPEGLSAAVAAAHHLVDRGANVIMFACTGMTTIGLKATLAEQIDVPIVDAVLAAADAAIHDPAITGR</sequence>
<keyword evidence="2" id="KW-1185">Reference proteome</keyword>
<dbReference type="OrthoDB" id="9791723at2"/>
<organism evidence="1 2">
    <name type="scientific">Labedella phragmitis</name>
    <dbReference type="NCBI Taxonomy" id="2498849"/>
    <lineage>
        <taxon>Bacteria</taxon>
        <taxon>Bacillati</taxon>
        <taxon>Actinomycetota</taxon>
        <taxon>Actinomycetes</taxon>
        <taxon>Micrococcales</taxon>
        <taxon>Microbacteriaceae</taxon>
        <taxon>Labedella</taxon>
    </lineage>
</organism>
<dbReference type="AlphaFoldDB" id="A0A444PQD9"/>
<protein>
    <submittedName>
        <fullName evidence="1">Hydantoin racemase</fullName>
    </submittedName>
</protein>
<accession>A0A444PQD9</accession>
<proteinExistence type="predicted"/>
<reference evidence="1 2" key="1">
    <citation type="submission" date="2018-12" db="EMBL/GenBank/DDBJ databases">
        <authorList>
            <person name="Li F."/>
        </authorList>
    </citation>
    <scope>NUCLEOTIDE SEQUENCE [LARGE SCALE GENOMIC DNA]</scope>
    <source>
        <strain evidence="1 2">11W25H-1</strain>
    </source>
</reference>